<feature type="compositionally biased region" description="Basic and acidic residues" evidence="9">
    <location>
        <begin position="1038"/>
        <end position="1065"/>
    </location>
</feature>
<dbReference type="InterPro" id="IPR041245">
    <property type="entry name" value="CARMIL_PH"/>
</dbReference>
<keyword evidence="6" id="KW-0433">Leucine-rich repeat</keyword>
<evidence type="ECO:0000259" key="11">
    <source>
        <dbReference type="Pfam" id="PF17888"/>
    </source>
</evidence>
<dbReference type="Pfam" id="PF13516">
    <property type="entry name" value="LRR_6"/>
    <property type="match status" value="2"/>
</dbReference>
<protein>
    <submittedName>
        <fullName evidence="12">Capping protein regulator and myosin 1 linker 1</fullName>
    </submittedName>
</protein>
<evidence type="ECO:0000259" key="10">
    <source>
        <dbReference type="Pfam" id="PF16000"/>
    </source>
</evidence>
<accession>A0A4W6BVT1</accession>
<dbReference type="GO" id="GO:0005737">
    <property type="term" value="C:cytoplasm"/>
    <property type="evidence" value="ECO:0007669"/>
    <property type="project" value="UniProtKB-SubCell"/>
</dbReference>
<reference evidence="12" key="3">
    <citation type="submission" date="2025-09" db="UniProtKB">
        <authorList>
            <consortium name="Ensembl"/>
        </authorList>
    </citation>
    <scope>IDENTIFICATION</scope>
</reference>
<evidence type="ECO:0000256" key="4">
    <source>
        <dbReference type="ARBA" id="ARBA00022475"/>
    </source>
</evidence>
<feature type="compositionally biased region" description="Polar residues" evidence="9">
    <location>
        <begin position="971"/>
        <end position="984"/>
    </location>
</feature>
<dbReference type="Gene3D" id="3.80.10.10">
    <property type="entry name" value="Ribonuclease Inhibitor"/>
    <property type="match status" value="1"/>
</dbReference>
<dbReference type="FunFam" id="3.80.10.10:FF:000009">
    <property type="entry name" value="F-actin-uncapping protein LRRC16A isoform X1"/>
    <property type="match status" value="1"/>
</dbReference>
<feature type="compositionally biased region" description="Basic residues" evidence="9">
    <location>
        <begin position="954"/>
        <end position="969"/>
    </location>
</feature>
<dbReference type="Gene3D" id="2.30.29.30">
    <property type="entry name" value="Pleckstrin-homology domain (PH domain)/Phosphotyrosine-binding domain (PTB)"/>
    <property type="match status" value="2"/>
</dbReference>
<sequence>HMLFLTSEYGELFFLSVRDALGRKVKLSLRKRVKLEIKGDKTENRVLVEHSFNYLEIQGIACNKPTQLLIEYERGSFSLKLLSTEEVNEVVAHIGNCLLRICPGLPPNKVMKKLCMEPPDRLTSLQTLWENNKPAEPGPYPCSCMFVNTNTIYLTQDTRELNLQDFSHLENRDLVAIIAVLEFNQWFTKLSTKDYKLSADVCEQILRVVSRSSRLEELVLENAGLKTDFAQKLAAALAHNPSSGLTTINLANNPLEDRGISSLGAQFAKLRMGLKHLNFSKTSLSPKGVNSLCQSLSANPSIPSSLVHLDLSGNILRGDDMQHFCHFLGQPNSLATLDLSNTDCSLDQVKISFRSGCQCLVLFNFLLSFHRKGKEVPPSFKHFFSSAMSLSSINVSGTKLPPEALKALLLGLASNPNLKDVSLDLSCCELRSGGSQILEGCIAEIPNISSLDISDNGLDSDLSTLLVWLAKNRSIRHLSLGKNFNNIKSKNLAPVLDSLVHMIQEEESPLTSLSLADSRLKSDLTIVLNALGSNSSLTRLDISGNAMGDMGAKMLAKALQINSKLRTVIWDKNNTSPQGLQDVAAALEKNFTIRFMPIPIIDASQALKASPEKTEDALLKIENYLYRNHETRKYLQEQAYRLQQGIVTTTTQQMIDRICVKVQDHLNSLRNSETDAILEDVRSAENLIKDARNSKTLLPNLYHLGSASREEVDSSSVGPIQEKLESMAGEVTTVMDQQLQTLLESMVDTAESLCPHVMKSSNLRPELMKASSAKMVVPKSFVTKTLLEQSGVDIINKISEVKLSLASFLSDRIVDEILEALSASQHTLADHLVRRGRPLVQQESVDLDVPEEKIPKRASTEILEAERLEDLETCMMTPKSKRKSIHSRMLRPVSRAFEMEFDLDKALEDVPIHVEDTSTSSQTPPTPSQVLPKLEQRPAGTMVELPSEEEKKLQHFTKLRPRRNKKIHSSKVPQINSAPSQDGEQNGLMGRVDEGVDDFFSKKVTKMDSKRSLKSSESQDGEKKKSKGGFLNLIKRSSKSDKSDKSDKSEKSEKNQFCVHFRDASSRSQPTDYSSSSDRSEELRTPDSIDEPWEGSDGRGSPQGGRRYPGVQMMGSGLLAEMKAKQERRAHKVIFTVPDKKGKGGKGGKQQHVAKVVLTHHIKIYILWGFPTPPLFPFLSSFPQRH</sequence>
<evidence type="ECO:0000256" key="7">
    <source>
        <dbReference type="ARBA" id="ARBA00022737"/>
    </source>
</evidence>
<evidence type="ECO:0000256" key="1">
    <source>
        <dbReference type="ARBA" id="ARBA00004236"/>
    </source>
</evidence>
<dbReference type="GeneTree" id="ENSGT00940000155112"/>
<feature type="domain" description="CARMIL C-terminal" evidence="10">
    <location>
        <begin position="750"/>
        <end position="1040"/>
    </location>
</feature>
<dbReference type="InterPro" id="IPR001611">
    <property type="entry name" value="Leu-rich_rpt"/>
</dbReference>
<dbReference type="SUPFAM" id="SSF52047">
    <property type="entry name" value="RNI-like"/>
    <property type="match status" value="2"/>
</dbReference>
<dbReference type="Pfam" id="PF17888">
    <property type="entry name" value="Carm_PH"/>
    <property type="match status" value="1"/>
</dbReference>
<feature type="compositionally biased region" description="Basic and acidic residues" evidence="9">
    <location>
        <begin position="1078"/>
        <end position="1087"/>
    </location>
</feature>
<keyword evidence="5" id="KW-0963">Cytoplasm</keyword>
<dbReference type="GO" id="GO:0005886">
    <property type="term" value="C:plasma membrane"/>
    <property type="evidence" value="ECO:0007669"/>
    <property type="project" value="UniProtKB-SubCell"/>
</dbReference>
<feature type="region of interest" description="Disordered" evidence="9">
    <location>
        <begin position="915"/>
        <end position="991"/>
    </location>
</feature>
<evidence type="ECO:0000313" key="12">
    <source>
        <dbReference type="Ensembl" id="ENSLCAP00010005311.1"/>
    </source>
</evidence>
<dbReference type="GO" id="GO:0030027">
    <property type="term" value="C:lamellipodium"/>
    <property type="evidence" value="ECO:0007669"/>
    <property type="project" value="TreeGrafter"/>
</dbReference>
<dbReference type="GO" id="GO:0016477">
    <property type="term" value="P:cell migration"/>
    <property type="evidence" value="ECO:0007669"/>
    <property type="project" value="TreeGrafter"/>
</dbReference>
<reference evidence="12" key="2">
    <citation type="submission" date="2025-08" db="UniProtKB">
        <authorList>
            <consortium name="Ensembl"/>
        </authorList>
    </citation>
    <scope>IDENTIFICATION</scope>
</reference>
<evidence type="ECO:0000256" key="2">
    <source>
        <dbReference type="ARBA" id="ARBA00004496"/>
    </source>
</evidence>
<keyword evidence="7" id="KW-0677">Repeat</keyword>
<keyword evidence="4" id="KW-1003">Cell membrane</keyword>
<evidence type="ECO:0000256" key="3">
    <source>
        <dbReference type="ARBA" id="ARBA00007298"/>
    </source>
</evidence>
<evidence type="ECO:0000313" key="13">
    <source>
        <dbReference type="Proteomes" id="UP000314980"/>
    </source>
</evidence>
<dbReference type="SMART" id="SM00368">
    <property type="entry name" value="LRR_RI"/>
    <property type="match status" value="6"/>
</dbReference>
<dbReference type="Ensembl" id="ENSLCAT00010005445.1">
    <property type="protein sequence ID" value="ENSLCAP00010005311.1"/>
    <property type="gene ID" value="ENSLCAG00010002103.1"/>
</dbReference>
<proteinExistence type="inferred from homology"/>
<dbReference type="InterPro" id="IPR032675">
    <property type="entry name" value="LRR_dom_sf"/>
</dbReference>
<feature type="region of interest" description="Disordered" evidence="9">
    <location>
        <begin position="1003"/>
        <end position="1109"/>
    </location>
</feature>
<name>A0A4W6BVT1_LATCA</name>
<dbReference type="AlphaFoldDB" id="A0A4W6BVT1"/>
<feature type="domain" description="CARMIL pleckstrin homology" evidence="11">
    <location>
        <begin position="42"/>
        <end position="103"/>
    </location>
</feature>
<dbReference type="GO" id="GO:0034315">
    <property type="term" value="P:regulation of Arp2/3 complex-mediated actin nucleation"/>
    <property type="evidence" value="ECO:0007669"/>
    <property type="project" value="TreeGrafter"/>
</dbReference>
<evidence type="ECO:0000256" key="6">
    <source>
        <dbReference type="ARBA" id="ARBA00022614"/>
    </source>
</evidence>
<evidence type="ECO:0000256" key="8">
    <source>
        <dbReference type="ARBA" id="ARBA00023136"/>
    </source>
</evidence>
<keyword evidence="13" id="KW-1185">Reference proteome</keyword>
<keyword evidence="8" id="KW-0472">Membrane</keyword>
<organism evidence="12 13">
    <name type="scientific">Lates calcarifer</name>
    <name type="common">Barramundi</name>
    <name type="synonym">Holocentrus calcarifer</name>
    <dbReference type="NCBI Taxonomy" id="8187"/>
    <lineage>
        <taxon>Eukaryota</taxon>
        <taxon>Metazoa</taxon>
        <taxon>Chordata</taxon>
        <taxon>Craniata</taxon>
        <taxon>Vertebrata</taxon>
        <taxon>Euteleostomi</taxon>
        <taxon>Actinopterygii</taxon>
        <taxon>Neopterygii</taxon>
        <taxon>Teleostei</taxon>
        <taxon>Neoteleostei</taxon>
        <taxon>Acanthomorphata</taxon>
        <taxon>Carangaria</taxon>
        <taxon>Carangaria incertae sedis</taxon>
        <taxon>Centropomidae</taxon>
        <taxon>Lates</taxon>
    </lineage>
</organism>
<evidence type="ECO:0000256" key="5">
    <source>
        <dbReference type="ARBA" id="ARBA00022490"/>
    </source>
</evidence>
<feature type="compositionally biased region" description="Polar residues" evidence="9">
    <location>
        <begin position="1066"/>
        <end position="1077"/>
    </location>
</feature>
<dbReference type="InterPro" id="IPR011993">
    <property type="entry name" value="PH-like_dom_sf"/>
</dbReference>
<dbReference type="InterPro" id="IPR051279">
    <property type="entry name" value="PP1-Reg/Actin-Interact_Protein"/>
</dbReference>
<dbReference type="PANTHER" id="PTHR24112">
    <property type="entry name" value="LEUCINE-RICH REPEAT, ISOFORM F-RELATED"/>
    <property type="match status" value="1"/>
</dbReference>
<gene>
    <name evidence="12" type="primary">CARMIL1</name>
</gene>
<dbReference type="Proteomes" id="UP000314980">
    <property type="component" value="Unassembled WGS sequence"/>
</dbReference>
<dbReference type="Pfam" id="PF16000">
    <property type="entry name" value="CARMIL_C"/>
    <property type="match status" value="1"/>
</dbReference>
<comment type="similarity">
    <text evidence="3">Belongs to the CARMIL family.</text>
</comment>
<reference evidence="13" key="1">
    <citation type="submission" date="2015-09" db="EMBL/GenBank/DDBJ databases">
        <authorList>
            <person name="Sai Rama Sridatta P."/>
        </authorList>
    </citation>
    <scope>NUCLEOTIDE SEQUENCE [LARGE SCALE GENOMIC DNA]</scope>
</reference>
<comment type="subcellular location">
    <subcellularLocation>
        <location evidence="1">Cell membrane</location>
    </subcellularLocation>
    <subcellularLocation>
        <location evidence="2">Cytoplasm</location>
    </subcellularLocation>
</comment>
<dbReference type="InterPro" id="IPR031943">
    <property type="entry name" value="CARMIL_C"/>
</dbReference>
<dbReference type="PANTHER" id="PTHR24112:SF39">
    <property type="entry name" value="F-ACTIN-UNCAPPING PROTEIN LRRC16A"/>
    <property type="match status" value="1"/>
</dbReference>
<evidence type="ECO:0000256" key="9">
    <source>
        <dbReference type="SAM" id="MobiDB-lite"/>
    </source>
</evidence>